<dbReference type="STRING" id="37003.ENSKMAP00000006838"/>
<dbReference type="GO" id="GO:0046982">
    <property type="term" value="F:protein heterodimerization activity"/>
    <property type="evidence" value="ECO:0007669"/>
    <property type="project" value="InterPro"/>
</dbReference>
<evidence type="ECO:0000313" key="4">
    <source>
        <dbReference type="Proteomes" id="UP000264800"/>
    </source>
</evidence>
<dbReference type="InterPro" id="IPR000164">
    <property type="entry name" value="Histone_H3/CENP-A"/>
</dbReference>
<dbReference type="Gene3D" id="1.10.20.10">
    <property type="entry name" value="Histone, subunit A"/>
    <property type="match status" value="1"/>
</dbReference>
<name>A0A3Q2ZSJ8_KRYMA</name>
<dbReference type="Ensembl" id="ENSKMAT00000006950.1">
    <property type="protein sequence ID" value="ENSKMAP00000006838.1"/>
    <property type="gene ID" value="ENSKMAG00000005165.1"/>
</dbReference>
<evidence type="ECO:0000256" key="1">
    <source>
        <dbReference type="ARBA" id="ARBA00010343"/>
    </source>
</evidence>
<sequence>MARTKQTACQSTGGKAPRKQLATKAAHKSASGVKNNSGYLMSAYTKPGSAGGFFLSKKESHVLLRMGDCDKVKIQRNLLVSLDDFYYMAFYYLCKCFYTVP</sequence>
<reference evidence="3" key="1">
    <citation type="submission" date="2025-08" db="UniProtKB">
        <authorList>
            <consortium name="Ensembl"/>
        </authorList>
    </citation>
    <scope>IDENTIFICATION</scope>
</reference>
<comment type="similarity">
    <text evidence="1">Belongs to the histone H3 family.</text>
</comment>
<proteinExistence type="inferred from homology"/>
<dbReference type="PROSITE" id="PS00322">
    <property type="entry name" value="HISTONE_H3_1"/>
    <property type="match status" value="1"/>
</dbReference>
<feature type="compositionally biased region" description="Polar residues" evidence="2">
    <location>
        <begin position="1"/>
        <end position="13"/>
    </location>
</feature>
<organism evidence="3 4">
    <name type="scientific">Kryptolebias marmoratus</name>
    <name type="common">Mangrove killifish</name>
    <name type="synonym">Rivulus marmoratus</name>
    <dbReference type="NCBI Taxonomy" id="37003"/>
    <lineage>
        <taxon>Eukaryota</taxon>
        <taxon>Metazoa</taxon>
        <taxon>Chordata</taxon>
        <taxon>Craniata</taxon>
        <taxon>Vertebrata</taxon>
        <taxon>Euteleostomi</taxon>
        <taxon>Actinopterygii</taxon>
        <taxon>Neopterygii</taxon>
        <taxon>Teleostei</taxon>
        <taxon>Neoteleostei</taxon>
        <taxon>Acanthomorphata</taxon>
        <taxon>Ovalentaria</taxon>
        <taxon>Atherinomorphae</taxon>
        <taxon>Cyprinodontiformes</taxon>
        <taxon>Rivulidae</taxon>
        <taxon>Kryptolebias</taxon>
    </lineage>
</organism>
<evidence type="ECO:0008006" key="5">
    <source>
        <dbReference type="Google" id="ProtNLM"/>
    </source>
</evidence>
<keyword evidence="4" id="KW-1185">Reference proteome</keyword>
<evidence type="ECO:0000256" key="2">
    <source>
        <dbReference type="SAM" id="MobiDB-lite"/>
    </source>
</evidence>
<protein>
    <recommendedName>
        <fullName evidence="5">Histone H2A/H2B/H3 domain-containing protein</fullName>
    </recommendedName>
</protein>
<feature type="region of interest" description="Disordered" evidence="2">
    <location>
        <begin position="1"/>
        <end position="38"/>
    </location>
</feature>
<dbReference type="PRINTS" id="PR00622">
    <property type="entry name" value="HISTONEH3"/>
</dbReference>
<evidence type="ECO:0000313" key="3">
    <source>
        <dbReference type="Ensembl" id="ENSKMAP00000006838.1"/>
    </source>
</evidence>
<dbReference type="Proteomes" id="UP000264800">
    <property type="component" value="Unplaced"/>
</dbReference>
<reference evidence="3" key="2">
    <citation type="submission" date="2025-09" db="UniProtKB">
        <authorList>
            <consortium name="Ensembl"/>
        </authorList>
    </citation>
    <scope>IDENTIFICATION</scope>
</reference>
<dbReference type="InterPro" id="IPR009072">
    <property type="entry name" value="Histone-fold"/>
</dbReference>
<dbReference type="GO" id="GO:0000786">
    <property type="term" value="C:nucleosome"/>
    <property type="evidence" value="ECO:0007669"/>
    <property type="project" value="InterPro"/>
</dbReference>
<accession>A0A3Q2ZSJ8</accession>
<dbReference type="AlphaFoldDB" id="A0A3Q2ZSJ8"/>
<dbReference type="GO" id="GO:0003677">
    <property type="term" value="F:DNA binding"/>
    <property type="evidence" value="ECO:0007669"/>
    <property type="project" value="InterPro"/>
</dbReference>
<dbReference type="GO" id="GO:0030527">
    <property type="term" value="F:structural constituent of chromatin"/>
    <property type="evidence" value="ECO:0007669"/>
    <property type="project" value="InterPro"/>
</dbReference>